<evidence type="ECO:0000256" key="2">
    <source>
        <dbReference type="ARBA" id="ARBA00023002"/>
    </source>
</evidence>
<dbReference type="PANTHER" id="PTHR44169">
    <property type="entry name" value="NADPH-DEPENDENT 1-ACYLDIHYDROXYACETONE PHOSPHATE REDUCTASE"/>
    <property type="match status" value="1"/>
</dbReference>
<keyword evidence="2" id="KW-0560">Oxidoreductase</keyword>
<proteinExistence type="inferred from homology"/>
<dbReference type="InterPro" id="IPR036291">
    <property type="entry name" value="NAD(P)-bd_dom_sf"/>
</dbReference>
<dbReference type="PANTHER" id="PTHR44169:SF6">
    <property type="entry name" value="NADPH-DEPENDENT 1-ACYLDIHYDROXYACETONE PHOSPHATE REDUCTASE"/>
    <property type="match status" value="1"/>
</dbReference>
<evidence type="ECO:0000256" key="1">
    <source>
        <dbReference type="ARBA" id="ARBA00006484"/>
    </source>
</evidence>
<gene>
    <name evidence="3" type="ORF">ACFOPX_02360</name>
</gene>
<name>A0ABV7ZJH3_9HELI</name>
<comment type="caution">
    <text evidence="3">The sequence shown here is derived from an EMBL/GenBank/DDBJ whole genome shotgun (WGS) entry which is preliminary data.</text>
</comment>
<dbReference type="Pfam" id="PF00106">
    <property type="entry name" value="adh_short"/>
    <property type="match status" value="1"/>
</dbReference>
<dbReference type="RefSeq" id="WP_104752020.1">
    <property type="nucleotide sequence ID" value="NZ_FZMF01000013.1"/>
</dbReference>
<dbReference type="SUPFAM" id="SSF51735">
    <property type="entry name" value="NAD(P)-binding Rossmann-fold domains"/>
    <property type="match status" value="1"/>
</dbReference>
<dbReference type="InterPro" id="IPR002347">
    <property type="entry name" value="SDR_fam"/>
</dbReference>
<evidence type="ECO:0000313" key="3">
    <source>
        <dbReference type="EMBL" id="MFC3847380.1"/>
    </source>
</evidence>
<sequence length="270" mass="30160">MAKVVILTGASSGIGLECAHLLLKKGYKVYALSRQVSALKELEHPQCVRLDCDLCDLAQLEARAKEILAQETCLDGVIHNAGRGLFGSLEEQDLKQVQDLFMLNLFSIGRLNSLLLGALRKNPNPPKILHVSSVAGRSISMFLGWYHASKYALEAYSDALRVELAPFKIPVVLIEPGTIQTKWGQGAFGAYVSQPSPYQEELDRSARFYAKTYQNADPPLLVARAILKALESDRPKTRYLVGRYAHLLVWAKQWLPDKLYDLILRKRILG</sequence>
<dbReference type="Proteomes" id="UP001595783">
    <property type="component" value="Unassembled WGS sequence"/>
</dbReference>
<evidence type="ECO:0000313" key="4">
    <source>
        <dbReference type="Proteomes" id="UP001595783"/>
    </source>
</evidence>
<dbReference type="PRINTS" id="PR00081">
    <property type="entry name" value="GDHRDH"/>
</dbReference>
<protein>
    <submittedName>
        <fullName evidence="3">SDR family NAD(P)-dependent oxidoreductase</fullName>
    </submittedName>
</protein>
<reference evidence="4" key="1">
    <citation type="journal article" date="2019" name="Int. J. Syst. Evol. Microbiol.">
        <title>The Global Catalogue of Microorganisms (GCM) 10K type strain sequencing project: providing services to taxonomists for standard genome sequencing and annotation.</title>
        <authorList>
            <consortium name="The Broad Institute Genomics Platform"/>
            <consortium name="The Broad Institute Genome Sequencing Center for Infectious Disease"/>
            <person name="Wu L."/>
            <person name="Ma J."/>
        </authorList>
    </citation>
    <scope>NUCLEOTIDE SEQUENCE [LARGE SCALE GENOMIC DNA]</scope>
    <source>
        <strain evidence="4">CCUG 53816</strain>
    </source>
</reference>
<comment type="similarity">
    <text evidence="1">Belongs to the short-chain dehydrogenases/reductases (SDR) family.</text>
</comment>
<dbReference type="EMBL" id="JBHRZO010000009">
    <property type="protein sequence ID" value="MFC3847380.1"/>
    <property type="molecule type" value="Genomic_DNA"/>
</dbReference>
<organism evidence="3 4">
    <name type="scientific">Helicobacter baculiformis</name>
    <dbReference type="NCBI Taxonomy" id="427351"/>
    <lineage>
        <taxon>Bacteria</taxon>
        <taxon>Pseudomonadati</taxon>
        <taxon>Campylobacterota</taxon>
        <taxon>Epsilonproteobacteria</taxon>
        <taxon>Campylobacterales</taxon>
        <taxon>Helicobacteraceae</taxon>
        <taxon>Helicobacter</taxon>
    </lineage>
</organism>
<dbReference type="Gene3D" id="3.40.50.720">
    <property type="entry name" value="NAD(P)-binding Rossmann-like Domain"/>
    <property type="match status" value="1"/>
</dbReference>
<keyword evidence="4" id="KW-1185">Reference proteome</keyword>
<accession>A0ABV7ZJH3</accession>